<proteinExistence type="predicted"/>
<dbReference type="EMBL" id="BMUB01000023">
    <property type="protein sequence ID" value="GGU99886.1"/>
    <property type="molecule type" value="Genomic_DNA"/>
</dbReference>
<reference evidence="2" key="1">
    <citation type="journal article" date="2014" name="Int. J. Syst. Evol. Microbiol.">
        <title>Complete genome sequence of Corynebacterium casei LMG S-19264T (=DSM 44701T), isolated from a smear-ripened cheese.</title>
        <authorList>
            <consortium name="US DOE Joint Genome Institute (JGI-PGF)"/>
            <person name="Walter F."/>
            <person name="Albersmeier A."/>
            <person name="Kalinowski J."/>
            <person name="Ruckert C."/>
        </authorList>
    </citation>
    <scope>NUCLEOTIDE SEQUENCE</scope>
    <source>
        <strain evidence="2">JCM 4434</strain>
    </source>
</reference>
<sequence length="181" mass="19232">MLTLSNRPGYVRFSTTAVLGFTLRGDGMSQRGPTRVSLTVHLSCRTAEPSFVIVIAHSANTQANSSTAVPCNKSQIRGAPARRSRGSARDAAAWGRAGPEQEVPWSESLSASAPASRRLPAPRGPGPADAPRCAGDDWEVWPGIAAGPHSRRRVWPRGGGGHGVCLCSYSELRLSNSQQKF</sequence>
<evidence type="ECO:0000313" key="3">
    <source>
        <dbReference type="Proteomes" id="UP000610124"/>
    </source>
</evidence>
<comment type="caution">
    <text evidence="2">The sequence shown here is derived from an EMBL/GenBank/DDBJ whole genome shotgun (WGS) entry which is preliminary data.</text>
</comment>
<organism evidence="2 3">
    <name type="scientific">Kitasatospora aureofaciens</name>
    <name type="common">Streptomyces aureofaciens</name>
    <dbReference type="NCBI Taxonomy" id="1894"/>
    <lineage>
        <taxon>Bacteria</taxon>
        <taxon>Bacillati</taxon>
        <taxon>Actinomycetota</taxon>
        <taxon>Actinomycetes</taxon>
        <taxon>Kitasatosporales</taxon>
        <taxon>Streptomycetaceae</taxon>
        <taxon>Kitasatospora</taxon>
    </lineage>
</organism>
<feature type="region of interest" description="Disordered" evidence="1">
    <location>
        <begin position="65"/>
        <end position="135"/>
    </location>
</feature>
<evidence type="ECO:0000313" key="2">
    <source>
        <dbReference type="EMBL" id="GGU99886.1"/>
    </source>
</evidence>
<dbReference type="AlphaFoldDB" id="A0A8H9I2M6"/>
<accession>A0A8H9I2M6</accession>
<feature type="compositionally biased region" description="Low complexity" evidence="1">
    <location>
        <begin position="108"/>
        <end position="132"/>
    </location>
</feature>
<feature type="compositionally biased region" description="Low complexity" evidence="1">
    <location>
        <begin position="89"/>
        <end position="98"/>
    </location>
</feature>
<protein>
    <submittedName>
        <fullName evidence="2">Uncharacterized protein</fullName>
    </submittedName>
</protein>
<name>A0A8H9I2M6_KITAU</name>
<reference evidence="2" key="2">
    <citation type="submission" date="2020-09" db="EMBL/GenBank/DDBJ databases">
        <authorList>
            <person name="Sun Q."/>
            <person name="Ohkuma M."/>
        </authorList>
    </citation>
    <scope>NUCLEOTIDE SEQUENCE</scope>
    <source>
        <strain evidence="2">JCM 4434</strain>
    </source>
</reference>
<feature type="compositionally biased region" description="Polar residues" evidence="1">
    <location>
        <begin position="65"/>
        <end position="75"/>
    </location>
</feature>
<evidence type="ECO:0000256" key="1">
    <source>
        <dbReference type="SAM" id="MobiDB-lite"/>
    </source>
</evidence>
<gene>
    <name evidence="2" type="ORF">GCM10010502_62970</name>
</gene>
<dbReference type="Proteomes" id="UP000610124">
    <property type="component" value="Unassembled WGS sequence"/>
</dbReference>